<dbReference type="InterPro" id="IPR025227">
    <property type="entry name" value="DUF4169"/>
</dbReference>
<feature type="compositionally biased region" description="Basic and acidic residues" evidence="1">
    <location>
        <begin position="47"/>
        <end position="62"/>
    </location>
</feature>
<gene>
    <name evidence="2" type="ORF">C7455_101467</name>
</gene>
<dbReference type="RefSeq" id="WP_109664944.1">
    <property type="nucleotide sequence ID" value="NZ_QGGW01000001.1"/>
</dbReference>
<proteinExistence type="predicted"/>
<name>A0A316GPV7_9RHOB</name>
<dbReference type="EMBL" id="QGGW01000001">
    <property type="protein sequence ID" value="PWK62441.1"/>
    <property type="molecule type" value="Genomic_DNA"/>
</dbReference>
<comment type="caution">
    <text evidence="2">The sequence shown here is derived from an EMBL/GenBank/DDBJ whole genome shotgun (WGS) entry which is preliminary data.</text>
</comment>
<evidence type="ECO:0000313" key="2">
    <source>
        <dbReference type="EMBL" id="PWK62441.1"/>
    </source>
</evidence>
<organism evidence="2 3">
    <name type="scientific">Roseicyclus mahoneyensis</name>
    <dbReference type="NCBI Taxonomy" id="164332"/>
    <lineage>
        <taxon>Bacteria</taxon>
        <taxon>Pseudomonadati</taxon>
        <taxon>Pseudomonadota</taxon>
        <taxon>Alphaproteobacteria</taxon>
        <taxon>Rhodobacterales</taxon>
        <taxon>Roseobacteraceae</taxon>
        <taxon>Roseicyclus</taxon>
    </lineage>
</organism>
<evidence type="ECO:0000313" key="3">
    <source>
        <dbReference type="Proteomes" id="UP000245708"/>
    </source>
</evidence>
<reference evidence="2 3" key="1">
    <citation type="submission" date="2018-05" db="EMBL/GenBank/DDBJ databases">
        <title>Genomic Encyclopedia of Type Strains, Phase IV (KMG-IV): sequencing the most valuable type-strain genomes for metagenomic binning, comparative biology and taxonomic classification.</title>
        <authorList>
            <person name="Goeker M."/>
        </authorList>
    </citation>
    <scope>NUCLEOTIDE SEQUENCE [LARGE SCALE GENOMIC DNA]</scope>
    <source>
        <strain evidence="2 3">DSM 16097</strain>
    </source>
</reference>
<protein>
    <submittedName>
        <fullName evidence="2">Uncharacterized protein DUF4169</fullName>
    </submittedName>
</protein>
<dbReference type="AlphaFoldDB" id="A0A316GPV7"/>
<dbReference type="Pfam" id="PF13770">
    <property type="entry name" value="DUF4169"/>
    <property type="match status" value="1"/>
</dbReference>
<evidence type="ECO:0000256" key="1">
    <source>
        <dbReference type="SAM" id="MobiDB-lite"/>
    </source>
</evidence>
<keyword evidence="3" id="KW-1185">Reference proteome</keyword>
<sequence>MTGKVVNLTRARKTRARDDKRQKADANAAKFGLTKAERATQAQAADKAARHLDAHRREDAEE</sequence>
<feature type="region of interest" description="Disordered" evidence="1">
    <location>
        <begin position="1"/>
        <end position="62"/>
    </location>
</feature>
<accession>A0A316GPV7</accession>
<dbReference type="Proteomes" id="UP000245708">
    <property type="component" value="Unassembled WGS sequence"/>
</dbReference>